<dbReference type="GO" id="GO:0030527">
    <property type="term" value="F:structural constituent of chromatin"/>
    <property type="evidence" value="ECO:0007669"/>
    <property type="project" value="InterPro"/>
</dbReference>
<organism evidence="3">
    <name type="scientific">Octopus bimaculoides</name>
    <name type="common">California two-spotted octopus</name>
    <dbReference type="NCBI Taxonomy" id="37653"/>
    <lineage>
        <taxon>Eukaryota</taxon>
        <taxon>Metazoa</taxon>
        <taxon>Spiralia</taxon>
        <taxon>Lophotrochozoa</taxon>
        <taxon>Mollusca</taxon>
        <taxon>Cephalopoda</taxon>
        <taxon>Coleoidea</taxon>
        <taxon>Octopodiformes</taxon>
        <taxon>Octopoda</taxon>
        <taxon>Incirrata</taxon>
        <taxon>Octopodidae</taxon>
        <taxon>Octopus</taxon>
    </lineage>
</organism>
<evidence type="ECO:0000256" key="1">
    <source>
        <dbReference type="ARBA" id="ARBA00006846"/>
    </source>
</evidence>
<dbReference type="GO" id="GO:0000786">
    <property type="term" value="C:nucleosome"/>
    <property type="evidence" value="ECO:0007669"/>
    <property type="project" value="InterPro"/>
</dbReference>
<name>A0A0L8HPV5_OCTBM</name>
<dbReference type="GO" id="GO:0046982">
    <property type="term" value="F:protein heterodimerization activity"/>
    <property type="evidence" value="ECO:0007669"/>
    <property type="project" value="InterPro"/>
</dbReference>
<feature type="domain" description="Core Histone H2A/H2B/H3" evidence="2">
    <location>
        <begin position="3"/>
        <end position="52"/>
    </location>
</feature>
<evidence type="ECO:0000313" key="3">
    <source>
        <dbReference type="EMBL" id="KOF91189.1"/>
    </source>
</evidence>
<accession>A0A0L8HPV5</accession>
<dbReference type="AlphaFoldDB" id="A0A0L8HPV5"/>
<proteinExistence type="inferred from homology"/>
<dbReference type="Pfam" id="PF00125">
    <property type="entry name" value="Histone"/>
    <property type="match status" value="1"/>
</dbReference>
<dbReference type="STRING" id="37653.A0A0L8HPV5"/>
<feature type="non-terminal residue" evidence="3">
    <location>
        <position position="52"/>
    </location>
</feature>
<dbReference type="PRINTS" id="PR00621">
    <property type="entry name" value="HISTONEH2B"/>
</dbReference>
<dbReference type="InterPro" id="IPR000558">
    <property type="entry name" value="Histone_H2B"/>
</dbReference>
<reference evidence="3" key="1">
    <citation type="submission" date="2015-07" db="EMBL/GenBank/DDBJ databases">
        <title>MeaNS - Measles Nucleotide Surveillance Program.</title>
        <authorList>
            <person name="Tran T."/>
            <person name="Druce J."/>
        </authorList>
    </citation>
    <scope>NUCLEOTIDE SEQUENCE</scope>
    <source>
        <strain evidence="3">UCB-OBI-ISO-001</strain>
        <tissue evidence="3">Gonad</tissue>
    </source>
</reference>
<comment type="similarity">
    <text evidence="1">Belongs to the histone H2B family.</text>
</comment>
<sequence length="52" mass="5870">MESNSIYIYKMRKQVHTGSGFSTKAIFIVNGLLKDLFERTTSESSCLAHNSK</sequence>
<dbReference type="SUPFAM" id="SSF47113">
    <property type="entry name" value="Histone-fold"/>
    <property type="match status" value="1"/>
</dbReference>
<gene>
    <name evidence="3" type="ORF">OCBIM_22009478mg</name>
</gene>
<evidence type="ECO:0000259" key="2">
    <source>
        <dbReference type="Pfam" id="PF00125"/>
    </source>
</evidence>
<dbReference type="EMBL" id="KQ417596">
    <property type="protein sequence ID" value="KOF91189.1"/>
    <property type="molecule type" value="Genomic_DNA"/>
</dbReference>
<dbReference type="InterPro" id="IPR009072">
    <property type="entry name" value="Histone-fold"/>
</dbReference>
<dbReference type="Gene3D" id="1.10.20.10">
    <property type="entry name" value="Histone, subunit A"/>
    <property type="match status" value="1"/>
</dbReference>
<dbReference type="PANTHER" id="PTHR23428">
    <property type="entry name" value="HISTONE H2B"/>
    <property type="match status" value="1"/>
</dbReference>
<protein>
    <recommendedName>
        <fullName evidence="2">Core Histone H2A/H2B/H3 domain-containing protein</fullName>
    </recommendedName>
</protein>
<dbReference type="InterPro" id="IPR007125">
    <property type="entry name" value="H2A/H2B/H3"/>
</dbReference>
<dbReference type="GO" id="GO:0003677">
    <property type="term" value="F:DNA binding"/>
    <property type="evidence" value="ECO:0007669"/>
    <property type="project" value="InterPro"/>
</dbReference>